<name>A0A0B7BV01_9EUPU</name>
<dbReference type="EMBL" id="HACG01049346">
    <property type="protein sequence ID" value="CEK96211.1"/>
    <property type="molecule type" value="Transcribed_RNA"/>
</dbReference>
<sequence>MFLFEDVFLCYLTGSGKTYKYAFDYGCCRRVCAMVKEENRWICPERAQNR</sequence>
<proteinExistence type="predicted"/>
<organism evidence="1">
    <name type="scientific">Arion vulgaris</name>
    <dbReference type="NCBI Taxonomy" id="1028688"/>
    <lineage>
        <taxon>Eukaryota</taxon>
        <taxon>Metazoa</taxon>
        <taxon>Spiralia</taxon>
        <taxon>Lophotrochozoa</taxon>
        <taxon>Mollusca</taxon>
        <taxon>Gastropoda</taxon>
        <taxon>Heterobranchia</taxon>
        <taxon>Euthyneura</taxon>
        <taxon>Panpulmonata</taxon>
        <taxon>Eupulmonata</taxon>
        <taxon>Stylommatophora</taxon>
        <taxon>Helicina</taxon>
        <taxon>Arionoidea</taxon>
        <taxon>Arionidae</taxon>
        <taxon>Arion</taxon>
    </lineage>
</organism>
<dbReference type="AlphaFoldDB" id="A0A0B7BV01"/>
<reference evidence="1" key="1">
    <citation type="submission" date="2014-12" db="EMBL/GenBank/DDBJ databases">
        <title>Insight into the proteome of Arion vulgaris.</title>
        <authorList>
            <person name="Aradska J."/>
            <person name="Bulat T."/>
            <person name="Smidak R."/>
            <person name="Sarate P."/>
            <person name="Gangsoo J."/>
            <person name="Sialana F."/>
            <person name="Bilban M."/>
            <person name="Lubec G."/>
        </authorList>
    </citation>
    <scope>NUCLEOTIDE SEQUENCE</scope>
    <source>
        <tissue evidence="1">Skin</tissue>
    </source>
</reference>
<evidence type="ECO:0000313" key="1">
    <source>
        <dbReference type="EMBL" id="CEK96211.1"/>
    </source>
</evidence>
<feature type="non-terminal residue" evidence="1">
    <location>
        <position position="50"/>
    </location>
</feature>
<protein>
    <submittedName>
        <fullName evidence="1">Uncharacterized protein</fullName>
    </submittedName>
</protein>
<gene>
    <name evidence="1" type="primary">ORF211025</name>
</gene>
<accession>A0A0B7BV01</accession>